<keyword evidence="5 6" id="KW-0472">Membrane</keyword>
<comment type="caution">
    <text evidence="9">The sequence shown here is derived from an EMBL/GenBank/DDBJ whole genome shotgun (WGS) entry which is preliminary data.</text>
</comment>
<sequence>MAQPHIDSQAEAETDEISLLDILVTLAENLKLLVLAPLLCGLVALGVSFVIPPTYTATTRFLPPQQQQSAAASALQSLGALAGVAGAATGIKNPMDQYVSFLQSNAIRDALATRFKLPEHYDLKLKVEVREALQKAVKIAAGKDGLITLSVDDRDPQFAATLANAYVEQLSVLLSELAVTEASQRRVFFEKQLAKIKQDLITSETRLKSAGVNESALKQNPGSALAAVAQLKAQITAQEIKLGAMRTYLTENAPPFKQAMAELAALRNQLNTLKQADSERTADSSDYVGAYREFKYQETLFELMTKQYELAKIDESREGLLIQVVDKAEVPERKSKPKKALIAVMVTLVMFIILLLFVFVRSALHRPQSPTTAAQWARLRQLLRLGRG</sequence>
<evidence type="ECO:0000313" key="10">
    <source>
        <dbReference type="Proteomes" id="UP000252357"/>
    </source>
</evidence>
<dbReference type="InterPro" id="IPR032807">
    <property type="entry name" value="GNVR"/>
</dbReference>
<keyword evidence="3 6" id="KW-0812">Transmembrane</keyword>
<evidence type="ECO:0000256" key="6">
    <source>
        <dbReference type="SAM" id="Phobius"/>
    </source>
</evidence>
<dbReference type="GO" id="GO:0004713">
    <property type="term" value="F:protein tyrosine kinase activity"/>
    <property type="evidence" value="ECO:0007669"/>
    <property type="project" value="TreeGrafter"/>
</dbReference>
<keyword evidence="4 6" id="KW-1133">Transmembrane helix</keyword>
<reference evidence="9 10" key="1">
    <citation type="journal article" date="2018" name="Int. J. Syst. Evol. Microbiol.">
        <title>Parvibium lacunae gen. nov., sp. nov., a new member of the family Alcaligenaceae isolated from a freshwater pond.</title>
        <authorList>
            <person name="Chen W.M."/>
            <person name="Xie P.B."/>
            <person name="Hsu M.Y."/>
            <person name="Sheu S.Y."/>
        </authorList>
    </citation>
    <scope>NUCLEOTIDE SEQUENCE [LARGE SCALE GENOMIC DNA]</scope>
    <source>
        <strain evidence="9 10">KMB9</strain>
    </source>
</reference>
<evidence type="ECO:0000256" key="1">
    <source>
        <dbReference type="ARBA" id="ARBA00004651"/>
    </source>
</evidence>
<name>A0A368L1K2_9BURK</name>
<dbReference type="PANTHER" id="PTHR32309">
    <property type="entry name" value="TYROSINE-PROTEIN KINASE"/>
    <property type="match status" value="1"/>
</dbReference>
<dbReference type="PANTHER" id="PTHR32309:SF13">
    <property type="entry name" value="FERRIC ENTEROBACTIN TRANSPORT PROTEIN FEPE"/>
    <property type="match status" value="1"/>
</dbReference>
<evidence type="ECO:0000259" key="8">
    <source>
        <dbReference type="Pfam" id="PF13807"/>
    </source>
</evidence>
<feature type="transmembrane region" description="Helical" evidence="6">
    <location>
        <begin position="32"/>
        <end position="51"/>
    </location>
</feature>
<comment type="subcellular location">
    <subcellularLocation>
        <location evidence="1">Cell membrane</location>
        <topology evidence="1">Multi-pass membrane protein</topology>
    </subcellularLocation>
</comment>
<feature type="transmembrane region" description="Helical" evidence="6">
    <location>
        <begin position="340"/>
        <end position="360"/>
    </location>
</feature>
<evidence type="ECO:0000313" key="9">
    <source>
        <dbReference type="EMBL" id="RCS57439.1"/>
    </source>
</evidence>
<dbReference type="GO" id="GO:0005886">
    <property type="term" value="C:plasma membrane"/>
    <property type="evidence" value="ECO:0007669"/>
    <property type="project" value="UniProtKB-SubCell"/>
</dbReference>
<gene>
    <name evidence="9" type="ORF">DU000_08230</name>
</gene>
<dbReference type="Proteomes" id="UP000252357">
    <property type="component" value="Unassembled WGS sequence"/>
</dbReference>
<evidence type="ECO:0000256" key="2">
    <source>
        <dbReference type="ARBA" id="ARBA00022475"/>
    </source>
</evidence>
<evidence type="ECO:0000256" key="5">
    <source>
        <dbReference type="ARBA" id="ARBA00023136"/>
    </source>
</evidence>
<proteinExistence type="predicted"/>
<keyword evidence="10" id="KW-1185">Reference proteome</keyword>
<dbReference type="RefSeq" id="WP_114402920.1">
    <property type="nucleotide sequence ID" value="NZ_QPGB01000003.1"/>
</dbReference>
<feature type="transmembrane region" description="Helical" evidence="6">
    <location>
        <begin position="71"/>
        <end position="91"/>
    </location>
</feature>
<evidence type="ECO:0000256" key="3">
    <source>
        <dbReference type="ARBA" id="ARBA00022692"/>
    </source>
</evidence>
<dbReference type="InterPro" id="IPR050445">
    <property type="entry name" value="Bact_polysacc_biosynth/exp"/>
</dbReference>
<dbReference type="AlphaFoldDB" id="A0A368L1K2"/>
<protein>
    <submittedName>
        <fullName evidence="9">Lipopolysaccharide biosynthesis protein</fullName>
    </submittedName>
</protein>
<feature type="domain" description="Tyrosine-protein kinase G-rich" evidence="8">
    <location>
        <begin position="292"/>
        <end position="363"/>
    </location>
</feature>
<evidence type="ECO:0000259" key="7">
    <source>
        <dbReference type="Pfam" id="PF02706"/>
    </source>
</evidence>
<dbReference type="InterPro" id="IPR003856">
    <property type="entry name" value="LPS_length_determ_N"/>
</dbReference>
<dbReference type="Pfam" id="PF02706">
    <property type="entry name" value="Wzz"/>
    <property type="match status" value="1"/>
</dbReference>
<dbReference type="OrthoDB" id="8884120at2"/>
<dbReference type="Pfam" id="PF13807">
    <property type="entry name" value="GNVR"/>
    <property type="match status" value="1"/>
</dbReference>
<keyword evidence="2" id="KW-1003">Cell membrane</keyword>
<feature type="domain" description="Polysaccharide chain length determinant N-terminal" evidence="7">
    <location>
        <begin position="15"/>
        <end position="112"/>
    </location>
</feature>
<organism evidence="9 10">
    <name type="scientific">Parvibium lacunae</name>
    <dbReference type="NCBI Taxonomy" id="1888893"/>
    <lineage>
        <taxon>Bacteria</taxon>
        <taxon>Pseudomonadati</taxon>
        <taxon>Pseudomonadota</taxon>
        <taxon>Betaproteobacteria</taxon>
        <taxon>Burkholderiales</taxon>
        <taxon>Alcaligenaceae</taxon>
        <taxon>Parvibium</taxon>
    </lineage>
</organism>
<evidence type="ECO:0000256" key="4">
    <source>
        <dbReference type="ARBA" id="ARBA00022989"/>
    </source>
</evidence>
<accession>A0A368L1K2</accession>
<dbReference type="EMBL" id="QPGB01000003">
    <property type="protein sequence ID" value="RCS57439.1"/>
    <property type="molecule type" value="Genomic_DNA"/>
</dbReference>